<dbReference type="EMBL" id="AY422720">
    <property type="protein sequence ID" value="AAR87102.1"/>
    <property type="molecule type" value="Genomic_DNA"/>
</dbReference>
<geneLocation type="plasmid" evidence="1">
    <name>pKAP298</name>
</geneLocation>
<dbReference type="AlphaFoldDB" id="Q6TFF7"/>
<sequence>MLKTTLKNIYLYDKIYDILNILIHYARPSDKPIDGQEKVNQYAQMKGSKPSHIEAKKLPTAEEIAAAVNNFQDDEISF</sequence>
<reference evidence="1" key="1">
    <citation type="journal article" date="2005" name="J. Mol. Evol.">
        <title>Sequence, transcription activity, and evolutionary origin of the R-body coding plasmid pKAP298 from the intracellular parasitic bacterium Caedibacter taeniospiralis.</title>
        <authorList>
            <person name="Jeblick J."/>
            <person name="Kusch J."/>
        </authorList>
    </citation>
    <scope>NUCLEOTIDE SEQUENCE</scope>
    <source>
        <plasmid evidence="1">pKAP298</plasmid>
    </source>
</reference>
<accession>Q6TFF7</accession>
<dbReference type="RefSeq" id="WP_011178453.1">
    <property type="nucleotide sequence ID" value="NC_005915.1"/>
</dbReference>
<name>Q6TFF7_CAETA</name>
<organism evidence="1">
    <name type="scientific">Caedibacter taeniospiralis</name>
    <dbReference type="NCBI Taxonomy" id="28907"/>
    <lineage>
        <taxon>Bacteria</taxon>
        <taxon>Pseudomonadati</taxon>
        <taxon>Pseudomonadota</taxon>
        <taxon>Gammaproteobacteria</taxon>
        <taxon>Thiotrichales</taxon>
        <taxon>Fastidiosibacteraceae</taxon>
        <taxon>Caedibacter</taxon>
    </lineage>
</organism>
<proteinExistence type="predicted"/>
<evidence type="ECO:0000313" key="1">
    <source>
        <dbReference type="EMBL" id="AAR87102.1"/>
    </source>
</evidence>
<protein>
    <submittedName>
        <fullName evidence="1">Uncharacterized protein</fullName>
    </submittedName>
</protein>
<keyword evidence="1" id="KW-0614">Plasmid</keyword>